<keyword evidence="1" id="KW-0145">Chemotaxis</keyword>
<proteinExistence type="predicted"/>
<protein>
    <recommendedName>
        <fullName evidence="4">Chemotaxis protein CheX</fullName>
    </recommendedName>
</protein>
<evidence type="ECO:0000313" key="3">
    <source>
        <dbReference type="Proteomes" id="UP000501379"/>
    </source>
</evidence>
<keyword evidence="3" id="KW-1185">Reference proteome</keyword>
<reference evidence="2" key="1">
    <citation type="submission" date="2020-07" db="EMBL/GenBank/DDBJ databases">
        <title>Nitrate ammonifying Pseudomonas campi sp. nov. isolated from German agricultural grassland.</title>
        <authorList>
            <person name="Timsy T."/>
            <person name="Ulrich A."/>
            <person name="Spanner T."/>
            <person name="Foesel B."/>
            <person name="Kolb S."/>
            <person name="Horn M.A."/>
            <person name="Behrendt U."/>
        </authorList>
    </citation>
    <scope>NUCLEOTIDE SEQUENCE</scope>
    <source>
        <strain evidence="2">S1-A32-2</strain>
    </source>
</reference>
<dbReference type="GO" id="GO:0006935">
    <property type="term" value="P:chemotaxis"/>
    <property type="evidence" value="ECO:0007669"/>
    <property type="project" value="UniProtKB-KW"/>
</dbReference>
<accession>A0A6M8FXM5</accession>
<dbReference type="KEGG" id="pcam:HNE05_15035"/>
<dbReference type="EMBL" id="CP053697">
    <property type="protein sequence ID" value="QKE64606.1"/>
    <property type="molecule type" value="Genomic_DNA"/>
</dbReference>
<evidence type="ECO:0000313" key="2">
    <source>
        <dbReference type="EMBL" id="QKE64606.1"/>
    </source>
</evidence>
<dbReference type="AlphaFoldDB" id="A0A6M8FXM5"/>
<gene>
    <name evidence="2" type="ORF">HNE05_15035</name>
</gene>
<dbReference type="Gene3D" id="3.40.1550.10">
    <property type="entry name" value="CheC-like"/>
    <property type="match status" value="1"/>
</dbReference>
<dbReference type="InterPro" id="IPR028976">
    <property type="entry name" value="CheC-like_sf"/>
</dbReference>
<evidence type="ECO:0000256" key="1">
    <source>
        <dbReference type="ARBA" id="ARBA00022500"/>
    </source>
</evidence>
<organism evidence="2 3">
    <name type="scientific">Aquipseudomonas campi</name>
    <dbReference type="NCBI Taxonomy" id="2731681"/>
    <lineage>
        <taxon>Bacteria</taxon>
        <taxon>Pseudomonadati</taxon>
        <taxon>Pseudomonadota</taxon>
        <taxon>Gammaproteobacteria</taxon>
        <taxon>Pseudomonadales</taxon>
        <taxon>Pseudomonadaceae</taxon>
        <taxon>Aquipseudomonas</taxon>
    </lineage>
</organism>
<dbReference type="Proteomes" id="UP000501379">
    <property type="component" value="Chromosome"/>
</dbReference>
<name>A0A6M8FXM5_9GAMM</name>
<sequence length="196" mass="21684">MRTANYELDATLYKLLQVALEQTLKACAPSVPWVTSKVETLDELRHEHCIVLTISSFKFKIMCLLHHSMDAANRTFVAEATATKLEDLEESVYTDYLMEMSNSFCGTFKRHLQGSCPPLGMSTPNFLESASLNFDHIKLAHCVHVRAQSASGASSLFAASALVIARDEGDFTLLPYQDYASEMDSAADSSGELELF</sequence>
<dbReference type="RefSeq" id="WP_173209674.1">
    <property type="nucleotide sequence ID" value="NZ_CP053697.2"/>
</dbReference>
<evidence type="ECO:0008006" key="4">
    <source>
        <dbReference type="Google" id="ProtNLM"/>
    </source>
</evidence>